<dbReference type="InterPro" id="IPR029044">
    <property type="entry name" value="Nucleotide-diphossugar_trans"/>
</dbReference>
<dbReference type="Gene3D" id="2.160.10.10">
    <property type="entry name" value="Hexapeptide repeat proteins"/>
    <property type="match status" value="1"/>
</dbReference>
<evidence type="ECO:0000259" key="4">
    <source>
        <dbReference type="Pfam" id="PF24894"/>
    </source>
</evidence>
<dbReference type="RefSeq" id="WP_154505862.1">
    <property type="nucleotide sequence ID" value="NZ_VUMN01000040.1"/>
</dbReference>
<dbReference type="Pfam" id="PF00483">
    <property type="entry name" value="NTP_transferase"/>
    <property type="match status" value="1"/>
</dbReference>
<dbReference type="SUPFAM" id="SSF53448">
    <property type="entry name" value="Nucleotide-diphospho-sugar transferases"/>
    <property type="match status" value="1"/>
</dbReference>
<evidence type="ECO:0000256" key="2">
    <source>
        <dbReference type="ARBA" id="ARBA00023056"/>
    </source>
</evidence>
<dbReference type="Proteomes" id="UP000461880">
    <property type="component" value="Unassembled WGS sequence"/>
</dbReference>
<dbReference type="Gene3D" id="3.90.550.10">
    <property type="entry name" value="Spore Coat Polysaccharide Biosynthesis Protein SpsA, Chain A"/>
    <property type="match status" value="1"/>
</dbReference>
<comment type="similarity">
    <text evidence="1">Belongs to the bacterial/plant glucose-1-phosphate adenylyltransferase family.</text>
</comment>
<dbReference type="GO" id="GO:0008878">
    <property type="term" value="F:glucose-1-phosphate adenylyltransferase activity"/>
    <property type="evidence" value="ECO:0007669"/>
    <property type="project" value="UniProtKB-EC"/>
</dbReference>
<evidence type="ECO:0000313" key="6">
    <source>
        <dbReference type="Proteomes" id="UP000461880"/>
    </source>
</evidence>
<dbReference type="InterPro" id="IPR011832">
    <property type="entry name" value="GlgDAde_trans"/>
</dbReference>
<dbReference type="InterPro" id="IPR005835">
    <property type="entry name" value="NTP_transferase_dom"/>
</dbReference>
<dbReference type="SUPFAM" id="SSF51161">
    <property type="entry name" value="Trimeric LpxA-like enzymes"/>
    <property type="match status" value="1"/>
</dbReference>
<evidence type="ECO:0000256" key="1">
    <source>
        <dbReference type="ARBA" id="ARBA00010443"/>
    </source>
</evidence>
<dbReference type="CDD" id="cd04651">
    <property type="entry name" value="LbH_G1P_AT_C"/>
    <property type="match status" value="1"/>
</dbReference>
<dbReference type="EMBL" id="VUMN01000040">
    <property type="protein sequence ID" value="MSS59619.1"/>
    <property type="molecule type" value="Genomic_DNA"/>
</dbReference>
<dbReference type="PANTHER" id="PTHR43523">
    <property type="entry name" value="GLUCOSE-1-PHOSPHATE ADENYLYLTRANSFERASE-RELATED"/>
    <property type="match status" value="1"/>
</dbReference>
<accession>A0A7X2NU73</accession>
<dbReference type="PANTHER" id="PTHR43523:SF6">
    <property type="entry name" value="GLYCOGEN BIOSYNTHESIS PROTEIN GLGD"/>
    <property type="match status" value="1"/>
</dbReference>
<dbReference type="Pfam" id="PF24894">
    <property type="entry name" value="Hexapep_GlmU"/>
    <property type="match status" value="1"/>
</dbReference>
<gene>
    <name evidence="5" type="primary">glgD</name>
    <name evidence="5" type="ORF">FYJ51_12020</name>
</gene>
<dbReference type="AlphaFoldDB" id="A0A7X2NU73"/>
<reference evidence="5 6" key="1">
    <citation type="submission" date="2019-08" db="EMBL/GenBank/DDBJ databases">
        <title>In-depth cultivation of the pig gut microbiome towards novel bacterial diversity and tailored functional studies.</title>
        <authorList>
            <person name="Wylensek D."/>
            <person name="Hitch T.C.A."/>
            <person name="Clavel T."/>
        </authorList>
    </citation>
    <scope>NUCLEOTIDE SEQUENCE [LARGE SCALE GENOMIC DNA]</scope>
    <source>
        <strain evidence="5 6">Oil+RF-744-GAM-WT-6</strain>
    </source>
</reference>
<sequence>MRALGIISFEDNTATIQGLGDYRPVPAIAFMGRYRIIDFILSNMTNSGIDNVQVYCKEKPRNLIEHLGDGSHYNINSKRGKLRILYGEKTFSSEAYNHDVANYMLNMQYIEEDPNPYVVIAPSYFVYSLDFNEVLKQHINSKADVTVLYTATNRGKESFLGCDTLNLDKVKTVMGFEKNRGKRKNINVSMEAYVMTKKLFIDLVKKAADTSSLYWFKDILADSVSELDMRGYQVRGYVGCLNSLEEYFRISMELRDYKTAQQLFRSGWPIYTQTNDSCPTKYTENAEVHDSVVANGAVIDGKVEKSLISRNVTICKGAEVENCIILPGAYIGENAKLDHVIVDKYAIVHHVKKLAGTDAAPVYVKRRDRI</sequence>
<keyword evidence="5" id="KW-0548">Nucleotidyltransferase</keyword>
<evidence type="ECO:0000313" key="5">
    <source>
        <dbReference type="EMBL" id="MSS59619.1"/>
    </source>
</evidence>
<keyword evidence="6" id="KW-1185">Reference proteome</keyword>
<evidence type="ECO:0000259" key="3">
    <source>
        <dbReference type="Pfam" id="PF00483"/>
    </source>
</evidence>
<feature type="domain" description="Glucose-1-phosphate adenylyltransferase/Bifunctional protein GlmU-like C-terminal hexapeptide" evidence="4">
    <location>
        <begin position="283"/>
        <end position="351"/>
    </location>
</feature>
<dbReference type="CDD" id="cd02508">
    <property type="entry name" value="ADP_Glucose_PP"/>
    <property type="match status" value="1"/>
</dbReference>
<dbReference type="InterPro" id="IPR056818">
    <property type="entry name" value="GlmU/GlgC-like_hexapep"/>
</dbReference>
<proteinExistence type="inferred from homology"/>
<dbReference type="NCBIfam" id="TIGR02092">
    <property type="entry name" value="glgD"/>
    <property type="match status" value="1"/>
</dbReference>
<keyword evidence="5" id="KW-0808">Transferase</keyword>
<dbReference type="GO" id="GO:0005978">
    <property type="term" value="P:glycogen biosynthetic process"/>
    <property type="evidence" value="ECO:0007669"/>
    <property type="project" value="UniProtKB-KW"/>
</dbReference>
<organism evidence="5 6">
    <name type="scientific">Stecheria intestinalis</name>
    <dbReference type="NCBI Taxonomy" id="2606630"/>
    <lineage>
        <taxon>Bacteria</taxon>
        <taxon>Bacillati</taxon>
        <taxon>Bacillota</taxon>
        <taxon>Erysipelotrichia</taxon>
        <taxon>Erysipelotrichales</taxon>
        <taxon>Erysipelotrichaceae</taxon>
        <taxon>Stecheria</taxon>
    </lineage>
</organism>
<name>A0A7X2NU73_9FIRM</name>
<feature type="domain" description="Nucleotidyl transferase" evidence="3">
    <location>
        <begin position="23"/>
        <end position="244"/>
    </location>
</feature>
<comment type="caution">
    <text evidence="5">The sequence shown here is derived from an EMBL/GenBank/DDBJ whole genome shotgun (WGS) entry which is preliminary data.</text>
</comment>
<dbReference type="InterPro" id="IPR011004">
    <property type="entry name" value="Trimer_LpxA-like_sf"/>
</dbReference>
<dbReference type="EC" id="2.7.7.27" evidence="5"/>
<dbReference type="InterPro" id="IPR011831">
    <property type="entry name" value="ADP-Glc_PPase"/>
</dbReference>
<keyword evidence="2" id="KW-0320">Glycogen biosynthesis</keyword>
<protein>
    <submittedName>
        <fullName evidence="5">Glucose-1-phosphate adenylyltransferase subunit GlgD</fullName>
        <ecNumber evidence="5">2.7.7.27</ecNumber>
    </submittedName>
</protein>